<gene>
    <name evidence="8" type="primary">comB_1</name>
    <name evidence="8" type="ORF">XYCOK13_21060</name>
</gene>
<reference evidence="8" key="1">
    <citation type="submission" date="2021-04" db="EMBL/GenBank/DDBJ databases">
        <title>Draft genome sequence of Xylanibacillus composti strain K13.</title>
        <authorList>
            <person name="Uke A."/>
            <person name="Chhe C."/>
            <person name="Baramee S."/>
            <person name="Kosugi A."/>
        </authorList>
    </citation>
    <scope>NUCLEOTIDE SEQUENCE</scope>
    <source>
        <strain evidence="8">K13</strain>
    </source>
</reference>
<dbReference type="PANTHER" id="PTHR37311:SF1">
    <property type="entry name" value="2-PHOSPHOSULFOLACTATE PHOSPHATASE-RELATED"/>
    <property type="match status" value="1"/>
</dbReference>
<dbReference type="GO" id="GO:0000287">
    <property type="term" value="F:magnesium ion binding"/>
    <property type="evidence" value="ECO:0007669"/>
    <property type="project" value="InterPro"/>
</dbReference>
<sequence>MNIRILHGKQGAAEAAGLAVVIDVFRAFSTACYAYAGGCKAIYPTGSIAEAYRRQEELPGALLVGERGGVMVEGFDFGNSPSLIAAADVRGRSIVHTTSAGTQGLIGAAQAEEVITGAFVNAAAIARYIRQSAAREVSLIAMGLGGTEPADEDTLCAEYLRDLLLNRPVDFAEIRRYLAEDSTTGRFLDLVGEASAPKEDFDYCLDLDRFAFVLRAEWEDGRLVLRQIPVSAG</sequence>
<evidence type="ECO:0000256" key="7">
    <source>
        <dbReference type="ARBA" id="ARBA00033711"/>
    </source>
</evidence>
<keyword evidence="5" id="KW-0378">Hydrolase</keyword>
<dbReference type="InterPro" id="IPR036702">
    <property type="entry name" value="ComB-like_sf"/>
</dbReference>
<evidence type="ECO:0000256" key="2">
    <source>
        <dbReference type="ARBA" id="ARBA00009997"/>
    </source>
</evidence>
<name>A0A8J4H4D4_9BACL</name>
<evidence type="ECO:0000256" key="6">
    <source>
        <dbReference type="ARBA" id="ARBA00022842"/>
    </source>
</evidence>
<dbReference type="InterPro" id="IPR005238">
    <property type="entry name" value="ComB-like"/>
</dbReference>
<comment type="similarity">
    <text evidence="2">Belongs to the ComB family.</text>
</comment>
<dbReference type="Gene3D" id="3.90.1560.10">
    <property type="entry name" value="ComB-like"/>
    <property type="match status" value="1"/>
</dbReference>
<organism evidence="8 9">
    <name type="scientific">Xylanibacillus composti</name>
    <dbReference type="NCBI Taxonomy" id="1572762"/>
    <lineage>
        <taxon>Bacteria</taxon>
        <taxon>Bacillati</taxon>
        <taxon>Bacillota</taxon>
        <taxon>Bacilli</taxon>
        <taxon>Bacillales</taxon>
        <taxon>Paenibacillaceae</taxon>
        <taxon>Xylanibacillus</taxon>
    </lineage>
</organism>
<evidence type="ECO:0000256" key="3">
    <source>
        <dbReference type="ARBA" id="ARBA00012953"/>
    </source>
</evidence>
<dbReference type="AlphaFoldDB" id="A0A8J4H4D4"/>
<keyword evidence="9" id="KW-1185">Reference proteome</keyword>
<dbReference type="GO" id="GO:0050545">
    <property type="term" value="F:sulfopyruvate decarboxylase activity"/>
    <property type="evidence" value="ECO:0007669"/>
    <property type="project" value="TreeGrafter"/>
</dbReference>
<evidence type="ECO:0000256" key="1">
    <source>
        <dbReference type="ARBA" id="ARBA00001946"/>
    </source>
</evidence>
<comment type="catalytic activity">
    <reaction evidence="7">
        <text>(2R)-O-phospho-3-sulfolactate + H2O = (2R)-3-sulfolactate + phosphate</text>
        <dbReference type="Rhea" id="RHEA:23416"/>
        <dbReference type="ChEBI" id="CHEBI:15377"/>
        <dbReference type="ChEBI" id="CHEBI:15597"/>
        <dbReference type="ChEBI" id="CHEBI:43474"/>
        <dbReference type="ChEBI" id="CHEBI:58738"/>
        <dbReference type="EC" id="3.1.3.71"/>
    </reaction>
</comment>
<dbReference type="Proteomes" id="UP000677918">
    <property type="component" value="Unassembled WGS sequence"/>
</dbReference>
<protein>
    <recommendedName>
        <fullName evidence="4">Probable 2-phosphosulfolactate phosphatase</fullName>
        <ecNumber evidence="3">3.1.3.71</ecNumber>
    </recommendedName>
</protein>
<accession>A0A8J4H4D4</accession>
<comment type="cofactor">
    <cofactor evidence="1">
        <name>Mg(2+)</name>
        <dbReference type="ChEBI" id="CHEBI:18420"/>
    </cofactor>
</comment>
<dbReference type="RefSeq" id="WP_213412085.1">
    <property type="nucleotide sequence ID" value="NZ_BOVK01000026.1"/>
</dbReference>
<dbReference type="EMBL" id="BOVK01000026">
    <property type="protein sequence ID" value="GIQ69282.1"/>
    <property type="molecule type" value="Genomic_DNA"/>
</dbReference>
<evidence type="ECO:0000256" key="4">
    <source>
        <dbReference type="ARBA" id="ARBA00021948"/>
    </source>
</evidence>
<comment type="caution">
    <text evidence="8">The sequence shown here is derived from an EMBL/GenBank/DDBJ whole genome shotgun (WGS) entry which is preliminary data.</text>
</comment>
<dbReference type="SUPFAM" id="SSF142823">
    <property type="entry name" value="ComB-like"/>
    <property type="match status" value="1"/>
</dbReference>
<proteinExistence type="inferred from homology"/>
<evidence type="ECO:0000313" key="8">
    <source>
        <dbReference type="EMBL" id="GIQ69282.1"/>
    </source>
</evidence>
<keyword evidence="6" id="KW-0460">Magnesium</keyword>
<dbReference type="PANTHER" id="PTHR37311">
    <property type="entry name" value="2-PHOSPHOSULFOLACTATE PHOSPHATASE-RELATED"/>
    <property type="match status" value="1"/>
</dbReference>
<evidence type="ECO:0000256" key="5">
    <source>
        <dbReference type="ARBA" id="ARBA00022801"/>
    </source>
</evidence>
<dbReference type="GO" id="GO:0050532">
    <property type="term" value="F:2-phosphosulfolactate phosphatase activity"/>
    <property type="evidence" value="ECO:0007669"/>
    <property type="project" value="UniProtKB-EC"/>
</dbReference>
<evidence type="ECO:0000313" key="9">
    <source>
        <dbReference type="Proteomes" id="UP000677918"/>
    </source>
</evidence>
<dbReference type="Pfam" id="PF04029">
    <property type="entry name" value="2-ph_phosp"/>
    <property type="match status" value="1"/>
</dbReference>
<dbReference type="EC" id="3.1.3.71" evidence="3"/>